<dbReference type="GO" id="GO:0016887">
    <property type="term" value="F:ATP hydrolysis activity"/>
    <property type="evidence" value="ECO:0007669"/>
    <property type="project" value="InterPro"/>
</dbReference>
<keyword evidence="8 18" id="KW-0547">Nucleotide-binding</keyword>
<evidence type="ECO:0000259" key="20">
    <source>
        <dbReference type="PROSITE" id="PS50846"/>
    </source>
</evidence>
<dbReference type="Pfam" id="PF00122">
    <property type="entry name" value="E1-E2_ATPase"/>
    <property type="match status" value="1"/>
</dbReference>
<feature type="transmembrane region" description="Helical" evidence="18">
    <location>
        <begin position="722"/>
        <end position="744"/>
    </location>
</feature>
<reference evidence="21" key="3">
    <citation type="submission" date="2025-09" db="UniProtKB">
        <authorList>
            <consortium name="Ensembl"/>
        </authorList>
    </citation>
    <scope>IDENTIFICATION</scope>
</reference>
<evidence type="ECO:0000256" key="7">
    <source>
        <dbReference type="ARBA" id="ARBA00022737"/>
    </source>
</evidence>
<evidence type="ECO:0000313" key="22">
    <source>
        <dbReference type="Proteomes" id="UP000265120"/>
    </source>
</evidence>
<feature type="transmembrane region" description="Helical" evidence="18">
    <location>
        <begin position="793"/>
        <end position="814"/>
    </location>
</feature>
<dbReference type="PANTHER" id="PTHR46594:SF4">
    <property type="entry name" value="P-TYPE CATION-TRANSPORTING ATPASE"/>
    <property type="match status" value="1"/>
</dbReference>
<dbReference type="FunFam" id="3.40.1110.10:FF:000023">
    <property type="entry name" value="Copper-transporting ATPase 1, putative"/>
    <property type="match status" value="1"/>
</dbReference>
<name>A0A3P8W9C4_CYNSE</name>
<dbReference type="Gene3D" id="3.30.70.100">
    <property type="match status" value="6"/>
</dbReference>
<evidence type="ECO:0000256" key="4">
    <source>
        <dbReference type="ARBA" id="ARBA00022448"/>
    </source>
</evidence>
<dbReference type="CDD" id="cd02094">
    <property type="entry name" value="P-type_ATPase_Cu-like"/>
    <property type="match status" value="1"/>
</dbReference>
<keyword evidence="9" id="KW-0967">Endosome</keyword>
<dbReference type="FunFam" id="1.20.1110.10:FF:000022">
    <property type="entry name" value="copper-transporting ATPase 1 isoform X2"/>
    <property type="match status" value="1"/>
</dbReference>
<dbReference type="PROSITE" id="PS50846">
    <property type="entry name" value="HMA_2"/>
    <property type="match status" value="6"/>
</dbReference>
<proteinExistence type="inferred from homology"/>
<dbReference type="InterPro" id="IPR023299">
    <property type="entry name" value="ATPase_P-typ_cyto_dom_N"/>
</dbReference>
<dbReference type="Gene3D" id="3.40.50.1000">
    <property type="entry name" value="HAD superfamily/HAD-like"/>
    <property type="match status" value="1"/>
</dbReference>
<feature type="domain" description="HMA" evidence="20">
    <location>
        <begin position="392"/>
        <end position="458"/>
    </location>
</feature>
<dbReference type="CDD" id="cd00371">
    <property type="entry name" value="HMA"/>
    <property type="match status" value="6"/>
</dbReference>
<dbReference type="InterPro" id="IPR006121">
    <property type="entry name" value="HMA_dom"/>
</dbReference>
<feature type="transmembrane region" description="Helical" evidence="18">
    <location>
        <begin position="1375"/>
        <end position="1397"/>
    </location>
</feature>
<dbReference type="PRINTS" id="PR00942">
    <property type="entry name" value="CUATPASEI"/>
</dbReference>
<keyword evidence="7" id="KW-0677">Repeat</keyword>
<dbReference type="InParanoid" id="A0A3P8W9C4"/>
<dbReference type="FunFam" id="3.30.70.100:FF:000001">
    <property type="entry name" value="ATPase copper transporting beta"/>
    <property type="match status" value="6"/>
</dbReference>
<dbReference type="GO" id="GO:0005802">
    <property type="term" value="C:trans-Golgi network"/>
    <property type="evidence" value="ECO:0007669"/>
    <property type="project" value="UniProtKB-ARBA"/>
</dbReference>
<dbReference type="InterPro" id="IPR036412">
    <property type="entry name" value="HAD-like_sf"/>
</dbReference>
<sequence length="1517" mass="164629">MAWEVYSVSLGVDGMTCHSCVQSIEQRIGSLPGVIHIKVSLEQKLATVTFDHNQQSPDSLSVAIEDMGFESSPSQSIKSTQVSTDTHLIPTSGLTLSGQKEALEMLSQVKGVLDVSRTTGETALSVTFVPFLTSALQLTELVTSFKKLTEVPTPNCPDPKAPNLYRSQENGGGMSIMKMNIEGMTCHSCTNAIEGKIGKLKGIERIKVVLESQEATIMYQPYLITVQTIIDQIAGVGFKAVVKSKPRPFQFSSNEIECFLDSQKTSETAGETAEDIFVDLTLVMLRVKGMHCHSCVINIQDNISTLPGVSSVEVSLEKEKASICYDSLKITVPQLQRAIESLPPGNFKTLPWDSTGPLSPVSISPIPALSSAEKAKSTSSALKPCFTQPLASVVKIHIEGMTCQSCVQSIEGMISQRKGVVSAHVSLAEHQGTFEYDPLLTTPEELREAVEDMGFDAFLPGASNSLLPLPEPSFSKATRQTLVKDTEIDSDLYKDKLEGSDKEKKSKCFIQIGGMTCASCVANIERNLKNEHGIHSVLVALMASKAEVRYNPDVIDPLKIVECVKELGFTASVMENYEGLDGNLELVVRGMTCASCVHKIESSLMREKGIIYASVALATNKAHVKYDSEIIGPRDIIKLIENLGFESSLVRRDRTASHLDHSKEIRQWRKSFLVSLIFCVPVMSMMIYMMIMDHQMNVSHHHNATVEDRNHYHSTMFLERQLLPGLSIMNLISFLFCVPVQFIGGRYFYVQAYKAIKHRSANMDVLIVLATSIAFSYSLIVLIVAMVEKAKVNPITFFDTPPMLFVFIALGRWLEQIAKSKTSEALSKLMSLQATEATVVTLGSDMSIISEEQVDVELVQRGDTVKVVPGGKFPVDGRVIEGQSMADESLITGEAMPVTKKPGSIVIAGSINQNGSLLITATHVGMDTTLSQIVKLVEEAQTSKAPIQQYADKISGYFVPFIVGISVLTLLAWIVIGFLDFSLVEEYFPGYDKSISRAEAVIRFAFQASITVLCIACPCSLGLATPTAVMVGTGVGAQNGILIKGGEVSHTYAHVQIVVFDKTGTITYGAPKVVQVKIVVEGNKMPRSRLLAIVGTAENNSEHPLGAAITKYCRQELGTESLGTCTNFQAVPGCGVSCQVSNTEMLLKQADSDSEDTNQRNSVLVHMSDTRMTPGSHPLIMDPQPLTPVQTTNYAVLIGNREWMRRNCLDVSSDIDEAMTEHERRGRTAVLVAVDDLLCAMIAIADTVKPEADLAVHTLINMGLEVVLMTGDNSKTARAIAAQVGIRTVFAEVLPSHKVAKVEQLQQAGKIVAMVGDGVNDSPALAMADVGIAIGTGTDVAIEAADVVLIRNDLLDVVGSIDLSKKTVQRIRINFVFALIYNLVGIPIAAGVFMPIGLVLQPWMGSAAMALSSVSVVLSSLLLKCYTKPSAEKLAARLGNVRHQGSLSDVSIHIGMGDIRRPSPKLSLLDRIITYSRASINSLRSDKHSLNSLDQSEPDKHSLLVGGAQQEEEEEFC</sequence>
<keyword evidence="15" id="KW-0186">Copper</keyword>
<dbReference type="Pfam" id="PF00702">
    <property type="entry name" value="Hydrolase"/>
    <property type="match status" value="1"/>
</dbReference>
<dbReference type="InterPro" id="IPR018303">
    <property type="entry name" value="ATPase_P-typ_P_site"/>
</dbReference>
<keyword evidence="14 18" id="KW-1133">Transmembrane helix</keyword>
<feature type="transmembrane region" description="Helical" evidence="18">
    <location>
        <begin position="1004"/>
        <end position="1024"/>
    </location>
</feature>
<evidence type="ECO:0000256" key="3">
    <source>
        <dbReference type="ARBA" id="ARBA00012517"/>
    </source>
</evidence>
<dbReference type="Proteomes" id="UP000265120">
    <property type="component" value="Chromosome 15"/>
</dbReference>
<keyword evidence="11 18" id="KW-0067">ATP-binding</keyword>
<feature type="transmembrane region" description="Helical" evidence="18">
    <location>
        <begin position="957"/>
        <end position="984"/>
    </location>
</feature>
<evidence type="ECO:0000256" key="2">
    <source>
        <dbReference type="ARBA" id="ARBA00004177"/>
    </source>
</evidence>
<dbReference type="PROSITE" id="PS00154">
    <property type="entry name" value="ATPASE_E1_E2"/>
    <property type="match status" value="1"/>
</dbReference>
<comment type="similarity">
    <text evidence="18">Belongs to the cation transport ATPase (P-type) (TC 3.A.3) family. Type IB subfamily.</text>
</comment>
<feature type="transmembrane region" description="Helical" evidence="18">
    <location>
        <begin position="672"/>
        <end position="691"/>
    </location>
</feature>
<keyword evidence="5 18" id="KW-0812">Transmembrane</keyword>
<dbReference type="FunFam" id="3.40.50.1000:FF:000031">
    <property type="entry name" value="Probable copper-transporting ATPase HMA5"/>
    <property type="match status" value="1"/>
</dbReference>
<dbReference type="InterPro" id="IPR001757">
    <property type="entry name" value="P_typ_ATPase"/>
</dbReference>
<dbReference type="InterPro" id="IPR059000">
    <property type="entry name" value="ATPase_P-type_domA"/>
</dbReference>
<dbReference type="PROSITE" id="PS01047">
    <property type="entry name" value="HMA_1"/>
    <property type="match status" value="6"/>
</dbReference>
<evidence type="ECO:0000256" key="5">
    <source>
        <dbReference type="ARBA" id="ARBA00022692"/>
    </source>
</evidence>
<feature type="domain" description="HMA" evidence="20">
    <location>
        <begin position="281"/>
        <end position="347"/>
    </location>
</feature>
<dbReference type="NCBIfam" id="TIGR00003">
    <property type="entry name" value="copper ion binding protein"/>
    <property type="match status" value="5"/>
</dbReference>
<keyword evidence="17 18" id="KW-0472">Membrane</keyword>
<evidence type="ECO:0000256" key="12">
    <source>
        <dbReference type="ARBA" id="ARBA00022842"/>
    </source>
</evidence>
<dbReference type="EC" id="7.2.2.8" evidence="3"/>
<feature type="domain" description="HMA" evidence="20">
    <location>
        <begin position="582"/>
        <end position="648"/>
    </location>
</feature>
<accession>A0A3P8W9C4</accession>
<protein>
    <recommendedName>
        <fullName evidence="3">P-type Cu(+) transporter</fullName>
        <ecNumber evidence="3">7.2.2.8</ecNumber>
    </recommendedName>
</protein>
<dbReference type="SUPFAM" id="SSF56784">
    <property type="entry name" value="HAD-like"/>
    <property type="match status" value="1"/>
</dbReference>
<dbReference type="GO" id="GO:0005768">
    <property type="term" value="C:endosome"/>
    <property type="evidence" value="ECO:0007669"/>
    <property type="project" value="UniProtKB-SubCell"/>
</dbReference>
<dbReference type="InterPro" id="IPR027256">
    <property type="entry name" value="P-typ_ATPase_IB"/>
</dbReference>
<dbReference type="PRINTS" id="PR00119">
    <property type="entry name" value="CATATPASE"/>
</dbReference>
<feature type="region of interest" description="Disordered" evidence="19">
    <location>
        <begin position="1487"/>
        <end position="1517"/>
    </location>
</feature>
<evidence type="ECO:0000256" key="11">
    <source>
        <dbReference type="ARBA" id="ARBA00022840"/>
    </source>
</evidence>
<dbReference type="NCBIfam" id="TIGR01494">
    <property type="entry name" value="ATPase_P-type"/>
    <property type="match status" value="1"/>
</dbReference>
<evidence type="ECO:0000256" key="6">
    <source>
        <dbReference type="ARBA" id="ARBA00022723"/>
    </source>
</evidence>
<dbReference type="PANTHER" id="PTHR46594">
    <property type="entry name" value="P-TYPE CATION-TRANSPORTING ATPASE"/>
    <property type="match status" value="1"/>
</dbReference>
<evidence type="ECO:0000256" key="19">
    <source>
        <dbReference type="SAM" id="MobiDB-lite"/>
    </source>
</evidence>
<feature type="domain" description="HMA" evidence="20">
    <location>
        <begin position="506"/>
        <end position="572"/>
    </location>
</feature>
<dbReference type="InterPro" id="IPR006122">
    <property type="entry name" value="HMA_Cu_ion-bd"/>
</dbReference>
<keyword evidence="22" id="KW-1185">Reference proteome</keyword>
<dbReference type="InterPro" id="IPR008250">
    <property type="entry name" value="ATPase_P-typ_transduc_dom_A_sf"/>
</dbReference>
<dbReference type="SUPFAM" id="SSF81653">
    <property type="entry name" value="Calcium ATPase, transduction domain A"/>
    <property type="match status" value="1"/>
</dbReference>
<dbReference type="InterPro" id="IPR023298">
    <property type="entry name" value="ATPase_P-typ_TM_dom_sf"/>
</dbReference>
<evidence type="ECO:0000256" key="16">
    <source>
        <dbReference type="ARBA" id="ARBA00023065"/>
    </source>
</evidence>
<dbReference type="GO" id="GO:0140581">
    <property type="term" value="F:P-type monovalent copper transporter activity"/>
    <property type="evidence" value="ECO:0007669"/>
    <property type="project" value="UniProtKB-EC"/>
</dbReference>
<dbReference type="SFLD" id="SFLDF00027">
    <property type="entry name" value="p-type_atpase"/>
    <property type="match status" value="1"/>
</dbReference>
<keyword evidence="16" id="KW-0406">Ion transport</keyword>
<evidence type="ECO:0000256" key="1">
    <source>
        <dbReference type="ARBA" id="ARBA00004166"/>
    </source>
</evidence>
<dbReference type="Ensembl" id="ENSCSET00000024449.1">
    <property type="protein sequence ID" value="ENSCSEP00000024123.1"/>
    <property type="gene ID" value="ENSCSEG00000015363.1"/>
</dbReference>
<dbReference type="SFLD" id="SFLDS00003">
    <property type="entry name" value="Haloacid_Dehalogenase"/>
    <property type="match status" value="1"/>
</dbReference>
<feature type="transmembrane region" description="Helical" evidence="18">
    <location>
        <begin position="1403"/>
        <end position="1423"/>
    </location>
</feature>
<evidence type="ECO:0000256" key="13">
    <source>
        <dbReference type="ARBA" id="ARBA00022967"/>
    </source>
</evidence>
<dbReference type="Gene3D" id="3.40.1110.10">
    <property type="entry name" value="Calcium-transporting ATPase, cytoplasmic domain N"/>
    <property type="match status" value="1"/>
</dbReference>
<dbReference type="FunFam" id="2.70.150.10:FF:000002">
    <property type="entry name" value="Copper-transporting ATPase 1, putative"/>
    <property type="match status" value="1"/>
</dbReference>
<dbReference type="GO" id="GO:0005507">
    <property type="term" value="F:copper ion binding"/>
    <property type="evidence" value="ECO:0007669"/>
    <property type="project" value="InterPro"/>
</dbReference>
<feature type="domain" description="HMA" evidence="20">
    <location>
        <begin position="6"/>
        <end position="72"/>
    </location>
</feature>
<evidence type="ECO:0000256" key="9">
    <source>
        <dbReference type="ARBA" id="ARBA00022753"/>
    </source>
</evidence>
<dbReference type="InterPro" id="IPR044492">
    <property type="entry name" value="P_typ_ATPase_HD_dom"/>
</dbReference>
<evidence type="ECO:0000256" key="10">
    <source>
        <dbReference type="ARBA" id="ARBA00022796"/>
    </source>
</evidence>
<dbReference type="Pfam" id="PF00403">
    <property type="entry name" value="HMA"/>
    <property type="match status" value="6"/>
</dbReference>
<evidence type="ECO:0000313" key="21">
    <source>
        <dbReference type="Ensembl" id="ENSCSEP00000024123.1"/>
    </source>
</evidence>
<dbReference type="InterPro" id="IPR017969">
    <property type="entry name" value="Heavy-metal-associated_CS"/>
</dbReference>
<keyword evidence="13" id="KW-1278">Translocase</keyword>
<dbReference type="SUPFAM" id="SSF55008">
    <property type="entry name" value="HMA, heavy metal-associated domain"/>
    <property type="match status" value="6"/>
</dbReference>
<evidence type="ECO:0000256" key="17">
    <source>
        <dbReference type="ARBA" id="ARBA00023136"/>
    </source>
</evidence>
<dbReference type="GO" id="GO:0031090">
    <property type="term" value="C:organelle membrane"/>
    <property type="evidence" value="ECO:0007669"/>
    <property type="project" value="UniProtKB-ARBA"/>
</dbReference>
<evidence type="ECO:0000256" key="18">
    <source>
        <dbReference type="RuleBase" id="RU362081"/>
    </source>
</evidence>
<evidence type="ECO:0000256" key="8">
    <source>
        <dbReference type="ARBA" id="ARBA00022741"/>
    </source>
</evidence>
<keyword evidence="10" id="KW-0187">Copper transport</keyword>
<dbReference type="STRING" id="244447.ENSCSEP00000024123"/>
<feature type="transmembrane region" description="Helical" evidence="18">
    <location>
        <begin position="765"/>
        <end position="787"/>
    </location>
</feature>
<reference evidence="21" key="2">
    <citation type="submission" date="2025-08" db="UniProtKB">
        <authorList>
            <consortium name="Ensembl"/>
        </authorList>
    </citation>
    <scope>IDENTIFICATION</scope>
</reference>
<keyword evidence="6 18" id="KW-0479">Metal-binding</keyword>
<dbReference type="Gene3D" id="2.70.150.10">
    <property type="entry name" value="Calcium-transporting ATPase, cytoplasmic transduction domain A"/>
    <property type="match status" value="1"/>
</dbReference>
<dbReference type="SUPFAM" id="SSF81665">
    <property type="entry name" value="Calcium ATPase, transmembrane domain M"/>
    <property type="match status" value="1"/>
</dbReference>
<reference evidence="21 22" key="1">
    <citation type="journal article" date="2014" name="Nat. Genet.">
        <title>Whole-genome sequence of a flatfish provides insights into ZW sex chromosome evolution and adaptation to a benthic lifestyle.</title>
        <authorList>
            <person name="Chen S."/>
            <person name="Zhang G."/>
            <person name="Shao C."/>
            <person name="Huang Q."/>
            <person name="Liu G."/>
            <person name="Zhang P."/>
            <person name="Song W."/>
            <person name="An N."/>
            <person name="Chalopin D."/>
            <person name="Volff J.N."/>
            <person name="Hong Y."/>
            <person name="Li Q."/>
            <person name="Sha Z."/>
            <person name="Zhou H."/>
            <person name="Xie M."/>
            <person name="Yu Q."/>
            <person name="Liu Y."/>
            <person name="Xiang H."/>
            <person name="Wang N."/>
            <person name="Wu K."/>
            <person name="Yang C."/>
            <person name="Zhou Q."/>
            <person name="Liao X."/>
            <person name="Yang L."/>
            <person name="Hu Q."/>
            <person name="Zhang J."/>
            <person name="Meng L."/>
            <person name="Jin L."/>
            <person name="Tian Y."/>
            <person name="Lian J."/>
            <person name="Yang J."/>
            <person name="Miao G."/>
            <person name="Liu S."/>
            <person name="Liang Z."/>
            <person name="Yan F."/>
            <person name="Li Y."/>
            <person name="Sun B."/>
            <person name="Zhang H."/>
            <person name="Zhang J."/>
            <person name="Zhu Y."/>
            <person name="Du M."/>
            <person name="Zhao Y."/>
            <person name="Schartl M."/>
            <person name="Tang Q."/>
            <person name="Wang J."/>
        </authorList>
    </citation>
    <scope>NUCLEOTIDE SEQUENCE</scope>
</reference>
<evidence type="ECO:0000256" key="15">
    <source>
        <dbReference type="ARBA" id="ARBA00023008"/>
    </source>
</evidence>
<keyword evidence="4" id="KW-0813">Transport</keyword>
<feature type="domain" description="HMA" evidence="20">
    <location>
        <begin position="175"/>
        <end position="241"/>
    </location>
</feature>
<dbReference type="NCBIfam" id="TIGR01525">
    <property type="entry name" value="ATPase-IB_hvy"/>
    <property type="match status" value="1"/>
</dbReference>
<evidence type="ECO:0000256" key="14">
    <source>
        <dbReference type="ARBA" id="ARBA00022989"/>
    </source>
</evidence>
<dbReference type="InterPro" id="IPR023214">
    <property type="entry name" value="HAD_sf"/>
</dbReference>
<dbReference type="GO" id="GO:0005524">
    <property type="term" value="F:ATP binding"/>
    <property type="evidence" value="ECO:0007669"/>
    <property type="project" value="UniProtKB-UniRule"/>
</dbReference>
<dbReference type="GeneTree" id="ENSGT00940000159568"/>
<organism evidence="21 22">
    <name type="scientific">Cynoglossus semilaevis</name>
    <name type="common">Tongue sole</name>
    <dbReference type="NCBI Taxonomy" id="244447"/>
    <lineage>
        <taxon>Eukaryota</taxon>
        <taxon>Metazoa</taxon>
        <taxon>Chordata</taxon>
        <taxon>Craniata</taxon>
        <taxon>Vertebrata</taxon>
        <taxon>Euteleostomi</taxon>
        <taxon>Actinopterygii</taxon>
        <taxon>Neopterygii</taxon>
        <taxon>Teleostei</taxon>
        <taxon>Neoteleostei</taxon>
        <taxon>Acanthomorphata</taxon>
        <taxon>Carangaria</taxon>
        <taxon>Pleuronectiformes</taxon>
        <taxon>Pleuronectoidei</taxon>
        <taxon>Cynoglossidae</taxon>
        <taxon>Cynoglossinae</taxon>
        <taxon>Cynoglossus</taxon>
    </lineage>
</organism>
<keyword evidence="12" id="KW-0460">Magnesium</keyword>
<dbReference type="SUPFAM" id="SSF81660">
    <property type="entry name" value="Metal cation-transporting ATPase, ATP-binding domain N"/>
    <property type="match status" value="1"/>
</dbReference>
<dbReference type="SFLD" id="SFLDG00002">
    <property type="entry name" value="C1.7:_P-type_atpase_like"/>
    <property type="match status" value="1"/>
</dbReference>
<comment type="subcellular location">
    <subcellularLocation>
        <location evidence="2">Endosome</location>
    </subcellularLocation>
    <subcellularLocation>
        <location evidence="1">Golgi apparatus</location>
        <location evidence="1">trans-Golgi network membrane</location>
        <topology evidence="1">Multi-pass membrane protein</topology>
    </subcellularLocation>
    <subcellularLocation>
        <location evidence="18">Membrane</location>
    </subcellularLocation>
</comment>
<dbReference type="InterPro" id="IPR036163">
    <property type="entry name" value="HMA_dom_sf"/>
</dbReference>